<sequence>MPGLLLDDMEQPQPANPAPKAPDYGFVVSHQKVELEVDFSTQSVSGRTEITILPLQRNLRTIRIDARQCAIPERGVTVNGVVAAYVYEDPMKRLEVPTHYNWTAHQHEMQKERIKPLADEDIRHKIALEIEVPRSVGIDSVDPFGETAANALTERAIGASAARNSSMAINGLGDPQSATTMTPKTAAEQSARFQPLIISISFSVSKFRDGLHFVGMGVGDQRFPHVYTRHSVEPGTASCIFPCVDDLAMRCTWEIVIKCSKTLGDALKRRSKPITHAKKLQVNGIPNGIHPLPLEEEPELDEEEKLLDMTVVCSGEMISDGVDPDDSSKKIVSFGVNTIVAPKHIGFAIGPFEQVDLSEFRDQEDEEKLGQGQSVPVSAFCLPGRSDEARNTCQPMAHAMDWFSLNFAGFPFSEYKMIFVNDQVRDVEHTAGLSIVDMRLLYPEEIIDPEIENTRKLVHALASQWMGVTVVPNERVDRWITVGLSHFMTGMFMKVLCGNNEFMFRQKLLADKLVELDIDRAPLHALGEVLHLGSFEYDFMALKAPLVLFILDRRIIKEAGTAGIARVITKIALGANTGAPTESVLSTEPFRRQVEKITKYRKTEPFWNQWILGSGCPRFMVTQKFNKKRLTIEMRIRQVQETMPQQRTLKKNEFLREFKEEVCEVFAGEPQSVFTGSMTIRIHEADGTPYEHVVEIKEGNATFDIPYSTKYKRLKRSRRQKERAAGAVEGGAEHGDDSLIYCLGDILQTPQEIQEWGLTDWNDEQQQEMENESYEWFRIDSDFEWLQSKTLVNMKAWMYVSQLQQDRDVVAQHESMLWFKSQPPHPLAATFMVRTLMDSRYYYGIRQLAAECLVMHADPAARWIGWKNIEKAYRELFCYPGTAMSRANDFSNKQAYGVANSICRAVAQIRHNGTCLKDARHFILDQLRFNDNGSNEYSDNYKVANLLTSLAESLLPIKKNKADGAPEMVFAATDDDDEDDPEPQQFRDDVIEELDRYRRSDEWTHSYHNIYTTTVLDCKWKLMKAGVIPQDPMEFAQYVHDGTSDYVRIKAWEALVDLGLIVDDSVSALLLNVLSTDSSPYVRSHLLQIFCLGLASIALDENKTVEAPRAEIDGEGDMLIIDEEGSNAARKAHIVRTTSIVGALAALKLDLEDNHSLKDAIWKAVQSPAVTLYEQYDLLDICSVLYAPKESLLVKLKYPKFWRVEKTAKCKLVFKQTDKLRTQMMKPRKPPQPLPPKAVAQPTVKMEPVERVTFPAIKLTTSSTNTSMGPPKRPLAPELSQSASTDGQPPQKKAKMLIKFNIPEATMPDVQAILRSPPQPSPPSRKASSSTLSSPVAAAARPSPAPSVTAASPSASVVPATPEPGPGTPTGSIVVKSARKPLPDAAPSTSRKPLPDGPPPSVKPGSLIKIKFRPKKDPSPST</sequence>
<feature type="region of interest" description="Disordered" evidence="9">
    <location>
        <begin position="1"/>
        <end position="22"/>
    </location>
</feature>
<dbReference type="Gene3D" id="1.10.390.10">
    <property type="entry name" value="Neutral Protease Domain 2"/>
    <property type="match status" value="1"/>
</dbReference>
<dbReference type="InterPro" id="IPR042097">
    <property type="entry name" value="Aminopeptidase_N-like_N_sf"/>
</dbReference>
<evidence type="ECO:0000256" key="1">
    <source>
        <dbReference type="ARBA" id="ARBA00004123"/>
    </source>
</evidence>
<dbReference type="Gene3D" id="2.60.40.1730">
    <property type="entry name" value="tricorn interacting facor f3 domain"/>
    <property type="match status" value="1"/>
</dbReference>
<dbReference type="InterPro" id="IPR037813">
    <property type="entry name" value="TAF2"/>
</dbReference>
<comment type="similarity">
    <text evidence="2">Belongs to the TAF2 family.</text>
</comment>
<dbReference type="GO" id="GO:0000976">
    <property type="term" value="F:transcription cis-regulatory region binding"/>
    <property type="evidence" value="ECO:0007669"/>
    <property type="project" value="TreeGrafter"/>
</dbReference>
<proteinExistence type="inferred from homology"/>
<dbReference type="PANTHER" id="PTHR15137">
    <property type="entry name" value="TRANSCRIPTION INITIATION FACTOR TFIID"/>
    <property type="match status" value="1"/>
</dbReference>
<protein>
    <recommendedName>
        <fullName evidence="3">Transcription initiation factor TFIID subunit 2</fullName>
    </recommendedName>
    <alternativeName>
        <fullName evidence="8">TBP-associated factor 2</fullName>
    </alternativeName>
</protein>
<evidence type="ECO:0000256" key="9">
    <source>
        <dbReference type="SAM" id="MobiDB-lite"/>
    </source>
</evidence>
<dbReference type="GO" id="GO:0006367">
    <property type="term" value="P:transcription initiation at RNA polymerase II promoter"/>
    <property type="evidence" value="ECO:0007669"/>
    <property type="project" value="TreeGrafter"/>
</dbReference>
<dbReference type="FunFam" id="1.10.390.10:FF:000011">
    <property type="entry name" value="Transcription initiation factor TFIID subunit"/>
    <property type="match status" value="1"/>
</dbReference>
<dbReference type="CDD" id="cd09839">
    <property type="entry name" value="M1_like_TAF2"/>
    <property type="match status" value="1"/>
</dbReference>
<dbReference type="EMBL" id="VNKQ01000004">
    <property type="protein sequence ID" value="KAG0651493.1"/>
    <property type="molecule type" value="Genomic_DNA"/>
</dbReference>
<evidence type="ECO:0000259" key="10">
    <source>
        <dbReference type="Pfam" id="PF25316"/>
    </source>
</evidence>
<dbReference type="Proteomes" id="UP000785200">
    <property type="component" value="Unassembled WGS sequence"/>
</dbReference>
<evidence type="ECO:0000259" key="11">
    <source>
        <dbReference type="Pfam" id="PF25577"/>
    </source>
</evidence>
<reference evidence="12" key="1">
    <citation type="submission" date="2019-07" db="EMBL/GenBank/DDBJ databases">
        <title>Hyphodiscus hymeniophilus genome sequencing and assembly.</title>
        <authorList>
            <person name="Kramer G."/>
            <person name="Nodwell J."/>
        </authorList>
    </citation>
    <scope>NUCLEOTIDE SEQUENCE</scope>
    <source>
        <strain evidence="12">ATCC 34498</strain>
    </source>
</reference>
<evidence type="ECO:0000256" key="3">
    <source>
        <dbReference type="ARBA" id="ARBA00017363"/>
    </source>
</evidence>
<feature type="compositionally biased region" description="Polar residues" evidence="9">
    <location>
        <begin position="1279"/>
        <end position="1288"/>
    </location>
</feature>
<feature type="region of interest" description="Disordered" evidence="9">
    <location>
        <begin position="1223"/>
        <end position="1242"/>
    </location>
</feature>
<dbReference type="OrthoDB" id="308861at2759"/>
<evidence type="ECO:0000313" key="13">
    <source>
        <dbReference type="Proteomes" id="UP000785200"/>
    </source>
</evidence>
<dbReference type="SUPFAM" id="SSF55486">
    <property type="entry name" value="Metalloproteases ('zincins'), catalytic domain"/>
    <property type="match status" value="1"/>
</dbReference>
<evidence type="ECO:0000256" key="6">
    <source>
        <dbReference type="ARBA" id="ARBA00023242"/>
    </source>
</evidence>
<feature type="compositionally biased region" description="Polar residues" evidence="9">
    <location>
        <begin position="1259"/>
        <end position="1268"/>
    </location>
</feature>
<feature type="region of interest" description="Disordered" evidence="9">
    <location>
        <begin position="1258"/>
        <end position="1292"/>
    </location>
</feature>
<dbReference type="Pfam" id="PF25577">
    <property type="entry name" value="TPR_TAF2_C"/>
    <property type="match status" value="1"/>
</dbReference>
<organism evidence="12 13">
    <name type="scientific">Hyphodiscus hymeniophilus</name>
    <dbReference type="NCBI Taxonomy" id="353542"/>
    <lineage>
        <taxon>Eukaryota</taxon>
        <taxon>Fungi</taxon>
        <taxon>Dikarya</taxon>
        <taxon>Ascomycota</taxon>
        <taxon>Pezizomycotina</taxon>
        <taxon>Leotiomycetes</taxon>
        <taxon>Helotiales</taxon>
        <taxon>Hyphodiscaceae</taxon>
        <taxon>Hyphodiscus</taxon>
    </lineage>
</organism>
<dbReference type="InterPro" id="IPR057345">
    <property type="entry name" value="Ig-like_TAF2"/>
</dbReference>
<feature type="region of interest" description="Disordered" evidence="9">
    <location>
        <begin position="1313"/>
        <end position="1422"/>
    </location>
</feature>
<dbReference type="PANTHER" id="PTHR15137:SF9">
    <property type="entry name" value="TRANSCRIPTION INITIATION FACTOR TFIID SUBUNIT 2"/>
    <property type="match status" value="1"/>
</dbReference>
<keyword evidence="6" id="KW-0539">Nucleus</keyword>
<evidence type="ECO:0000256" key="4">
    <source>
        <dbReference type="ARBA" id="ARBA00023015"/>
    </source>
</evidence>
<evidence type="ECO:0000256" key="7">
    <source>
        <dbReference type="ARBA" id="ARBA00025346"/>
    </source>
</evidence>
<evidence type="ECO:0000256" key="5">
    <source>
        <dbReference type="ARBA" id="ARBA00023163"/>
    </source>
</evidence>
<dbReference type="Pfam" id="PF25316">
    <property type="entry name" value="TAF2_3rd"/>
    <property type="match status" value="1"/>
</dbReference>
<comment type="caution">
    <text evidence="12">The sequence shown here is derived from an EMBL/GenBank/DDBJ whole genome shotgun (WGS) entry which is preliminary data.</text>
</comment>
<comment type="subcellular location">
    <subcellularLocation>
        <location evidence="1">Nucleus</location>
    </subcellularLocation>
</comment>
<dbReference type="InterPro" id="IPR027268">
    <property type="entry name" value="Peptidase_M4/M1_CTD_sf"/>
</dbReference>
<gene>
    <name evidence="12" type="ORF">D0Z07_2017</name>
</gene>
<dbReference type="SUPFAM" id="SSF63737">
    <property type="entry name" value="Leukotriene A4 hydrolase N-terminal domain"/>
    <property type="match status" value="1"/>
</dbReference>
<dbReference type="InterPro" id="IPR057991">
    <property type="entry name" value="TPR_TAF2_C"/>
</dbReference>
<keyword evidence="4" id="KW-0805">Transcription regulation</keyword>
<dbReference type="GO" id="GO:0003682">
    <property type="term" value="F:chromatin binding"/>
    <property type="evidence" value="ECO:0007669"/>
    <property type="project" value="TreeGrafter"/>
</dbReference>
<evidence type="ECO:0000256" key="8">
    <source>
        <dbReference type="ARBA" id="ARBA00076306"/>
    </source>
</evidence>
<comment type="function">
    <text evidence="7">Functions as a component of the DNA-binding general transcription factor complex TFIID. Binding of TFIID to a promoter (with or without TATA element) is the initial step in pre-initiation complex (PIC) formation. TFIID plays a key role in the regulation of gene expression by RNA polymerase II through different activities such as transcription activator interaction, core promoter recognition and selectivity, TFIIA and TFIIB interaction, chromatin modification (histone acetylation by TAF1), facilitation of DNA opening and initiation of transcription.</text>
</comment>
<evidence type="ECO:0000256" key="2">
    <source>
        <dbReference type="ARBA" id="ARBA00010937"/>
    </source>
</evidence>
<keyword evidence="5" id="KW-0804">Transcription</keyword>
<dbReference type="GO" id="GO:0005669">
    <property type="term" value="C:transcription factor TFIID complex"/>
    <property type="evidence" value="ECO:0007669"/>
    <property type="project" value="InterPro"/>
</dbReference>
<evidence type="ECO:0000313" key="12">
    <source>
        <dbReference type="EMBL" id="KAG0651493.1"/>
    </source>
</evidence>
<feature type="domain" description="Transcription initiation factor TFIID subunit 2 TPR repeats" evidence="11">
    <location>
        <begin position="798"/>
        <end position="1091"/>
    </location>
</feature>
<keyword evidence="13" id="KW-1185">Reference proteome</keyword>
<accession>A0A9P7AZ95</accession>
<feature type="domain" description="Transcription initiation factor TFIID subunit 2 Ig-like" evidence="10">
    <location>
        <begin position="614"/>
        <end position="790"/>
    </location>
</feature>
<name>A0A9P7AZ95_9HELO</name>
<feature type="compositionally biased region" description="Low complexity" evidence="9">
    <location>
        <begin position="1324"/>
        <end position="1360"/>
    </location>
</feature>
<dbReference type="GO" id="GO:0016251">
    <property type="term" value="F:RNA polymerase II general transcription initiation factor activity"/>
    <property type="evidence" value="ECO:0007669"/>
    <property type="project" value="TreeGrafter"/>
</dbReference>